<evidence type="ECO:0000256" key="3">
    <source>
        <dbReference type="ARBA" id="ARBA00022801"/>
    </source>
</evidence>
<protein>
    <recommendedName>
        <fullName evidence="4">PPPDE domain-containing protein</fullName>
    </recommendedName>
</protein>
<dbReference type="PANTHER" id="PTHR37391">
    <property type="entry name" value="E3 UBIQUITIN-PROTEIN LIGASE"/>
    <property type="match status" value="1"/>
</dbReference>
<evidence type="ECO:0000313" key="6">
    <source>
        <dbReference type="Proteomes" id="UP000626109"/>
    </source>
</evidence>
<feature type="domain" description="PPPDE" evidence="4">
    <location>
        <begin position="230"/>
        <end position="346"/>
    </location>
</feature>
<evidence type="ECO:0000313" key="5">
    <source>
        <dbReference type="EMBL" id="CAE8742409.1"/>
    </source>
</evidence>
<comment type="caution">
    <text evidence="5">The sequence shown here is derived from an EMBL/GenBank/DDBJ whole genome shotgun (WGS) entry which is preliminary data.</text>
</comment>
<dbReference type="Gene3D" id="3.90.1720.30">
    <property type="entry name" value="PPPDE domains"/>
    <property type="match status" value="1"/>
</dbReference>
<organism evidence="5 6">
    <name type="scientific">Polarella glacialis</name>
    <name type="common">Dinoflagellate</name>
    <dbReference type="NCBI Taxonomy" id="89957"/>
    <lineage>
        <taxon>Eukaryota</taxon>
        <taxon>Sar</taxon>
        <taxon>Alveolata</taxon>
        <taxon>Dinophyceae</taxon>
        <taxon>Suessiales</taxon>
        <taxon>Suessiaceae</taxon>
        <taxon>Polarella</taxon>
    </lineage>
</organism>
<dbReference type="EMBL" id="CAJNNW010037505">
    <property type="protein sequence ID" value="CAE8742409.1"/>
    <property type="molecule type" value="Genomic_DNA"/>
</dbReference>
<dbReference type="InterPro" id="IPR049202">
    <property type="entry name" value="DUF6817"/>
</dbReference>
<reference evidence="5" key="1">
    <citation type="submission" date="2021-02" db="EMBL/GenBank/DDBJ databases">
        <authorList>
            <person name="Dougan E. K."/>
            <person name="Rhodes N."/>
            <person name="Thang M."/>
            <person name="Chan C."/>
        </authorList>
    </citation>
    <scope>NUCLEOTIDE SEQUENCE</scope>
</reference>
<dbReference type="PROSITE" id="PS51858">
    <property type="entry name" value="PPPDE"/>
    <property type="match status" value="1"/>
</dbReference>
<proteinExistence type="inferred from homology"/>
<dbReference type="GO" id="GO:0008233">
    <property type="term" value="F:peptidase activity"/>
    <property type="evidence" value="ECO:0007669"/>
    <property type="project" value="UniProtKB-KW"/>
</dbReference>
<gene>
    <name evidence="5" type="ORF">PGLA2088_LOCUS50954</name>
</gene>
<dbReference type="Proteomes" id="UP000626109">
    <property type="component" value="Unassembled WGS sequence"/>
</dbReference>
<evidence type="ECO:0000259" key="4">
    <source>
        <dbReference type="PROSITE" id="PS51858"/>
    </source>
</evidence>
<keyword evidence="3" id="KW-0378">Hydrolase</keyword>
<dbReference type="Pfam" id="PF05903">
    <property type="entry name" value="Peptidase_C97"/>
    <property type="match status" value="1"/>
</dbReference>
<dbReference type="InterPro" id="IPR008580">
    <property type="entry name" value="PPPDE_dom"/>
</dbReference>
<sequence>MGSHDAGDFATLPPVIHAMIHEDDVALDPAAERFLTVLKRSAAPEIWHKHGHFYSHLHDVWQMLCAWGQPQAICRLGLFHSAYSNSFVSMNLFNPDTEAGRAELRDLVGEDAENLIYKFCVINRQEMETEVLRTGRIPEEGRSFKHIRTGEPVMCSASEIGAFIVETLADYQAAGAVDILEGSILRLAERHGGSTLLVCESFCGASFSESPATMGNSLLLPSGHETQATNKVELAASEIFGVPGIARIYHTSVLVNGEEYYFSNGGIFCDRLLSSHRQAPHERRCLGWSNRAGPQLLNALSSHFRPGSYDLLGKNCNTFSDCALYYLLRIRLERRYSAMDRVGKEGMGVLNYVWSTISNSEETDTNYADEILDALARPYSWAGAMGRRSKPVIEVQVSVDSDPDPQQLQVKVAITPAKAESSIDAYALFWGKQSCDSGVENAKNGHIRDFKVGESMEAELPVDTLVPDGSTHLLVFARKDGLGESDFCVSVPIEDNREAAKKEL</sequence>
<dbReference type="PANTHER" id="PTHR37391:SF2">
    <property type="entry name" value="E3 UBIQUITIN-PROTEIN LIGASE"/>
    <property type="match status" value="1"/>
</dbReference>
<keyword evidence="2" id="KW-0645">Protease</keyword>
<dbReference type="AlphaFoldDB" id="A0A813M052"/>
<evidence type="ECO:0000256" key="2">
    <source>
        <dbReference type="ARBA" id="ARBA00022670"/>
    </source>
</evidence>
<accession>A0A813M052</accession>
<dbReference type="InterPro" id="IPR042266">
    <property type="entry name" value="PPPDE_sf"/>
</dbReference>
<dbReference type="Pfam" id="PF20680">
    <property type="entry name" value="DUF6817"/>
    <property type="match status" value="1"/>
</dbReference>
<name>A0A813M052_POLGL</name>
<evidence type="ECO:0000256" key="1">
    <source>
        <dbReference type="ARBA" id="ARBA00008140"/>
    </source>
</evidence>
<dbReference type="SMART" id="SM01179">
    <property type="entry name" value="DUF862"/>
    <property type="match status" value="1"/>
</dbReference>
<dbReference type="GO" id="GO:0006508">
    <property type="term" value="P:proteolysis"/>
    <property type="evidence" value="ECO:0007669"/>
    <property type="project" value="UniProtKB-KW"/>
</dbReference>
<comment type="similarity">
    <text evidence="1">Belongs to the DeSI family.</text>
</comment>